<evidence type="ECO:0000313" key="1">
    <source>
        <dbReference type="EMBL" id="KAI8027996.1"/>
    </source>
</evidence>
<name>A0ACC0IVP5_9ERIC</name>
<dbReference type="EMBL" id="CM045760">
    <property type="protein sequence ID" value="KAI8027996.1"/>
    <property type="molecule type" value="Genomic_DNA"/>
</dbReference>
<keyword evidence="2" id="KW-1185">Reference proteome</keyword>
<proteinExistence type="predicted"/>
<comment type="caution">
    <text evidence="1">The sequence shown here is derived from an EMBL/GenBank/DDBJ whole genome shotgun (WGS) entry which is preliminary data.</text>
</comment>
<accession>A0ACC0IVP5</accession>
<organism evidence="1 2">
    <name type="scientific">Camellia lanceoleosa</name>
    <dbReference type="NCBI Taxonomy" id="1840588"/>
    <lineage>
        <taxon>Eukaryota</taxon>
        <taxon>Viridiplantae</taxon>
        <taxon>Streptophyta</taxon>
        <taxon>Embryophyta</taxon>
        <taxon>Tracheophyta</taxon>
        <taxon>Spermatophyta</taxon>
        <taxon>Magnoliopsida</taxon>
        <taxon>eudicotyledons</taxon>
        <taxon>Gunneridae</taxon>
        <taxon>Pentapetalae</taxon>
        <taxon>asterids</taxon>
        <taxon>Ericales</taxon>
        <taxon>Theaceae</taxon>
        <taxon>Camellia</taxon>
    </lineage>
</organism>
<protein>
    <submittedName>
        <fullName evidence="1">Uncharacterized protein</fullName>
    </submittedName>
</protein>
<evidence type="ECO:0000313" key="2">
    <source>
        <dbReference type="Proteomes" id="UP001060215"/>
    </source>
</evidence>
<dbReference type="Proteomes" id="UP001060215">
    <property type="component" value="Chromosome 3"/>
</dbReference>
<sequence length="54" mass="6486">MNLWQIRNKNKIKNTKHRGTSEEEMKNAKKTEASSSDFGPKLSKQNKIKKRRWR</sequence>
<reference evidence="1 2" key="1">
    <citation type="journal article" date="2022" name="Plant J.">
        <title>Chromosome-level genome of Camellia lanceoleosa provides a valuable resource for understanding genome evolution and self-incompatibility.</title>
        <authorList>
            <person name="Gong W."/>
            <person name="Xiao S."/>
            <person name="Wang L."/>
            <person name="Liao Z."/>
            <person name="Chang Y."/>
            <person name="Mo W."/>
            <person name="Hu G."/>
            <person name="Li W."/>
            <person name="Zhao G."/>
            <person name="Zhu H."/>
            <person name="Hu X."/>
            <person name="Ji K."/>
            <person name="Xiang X."/>
            <person name="Song Q."/>
            <person name="Yuan D."/>
            <person name="Jin S."/>
            <person name="Zhang L."/>
        </authorList>
    </citation>
    <scope>NUCLEOTIDE SEQUENCE [LARGE SCALE GENOMIC DNA]</scope>
    <source>
        <strain evidence="1">SQ_2022a</strain>
    </source>
</reference>
<gene>
    <name evidence="1" type="ORF">LOK49_LG02G02321</name>
</gene>